<comment type="caution">
    <text evidence="2">The sequence shown here is derived from an EMBL/GenBank/DDBJ whole genome shotgun (WGS) entry which is preliminary data.</text>
</comment>
<evidence type="ECO:0000256" key="1">
    <source>
        <dbReference type="SAM" id="MobiDB-lite"/>
    </source>
</evidence>
<name>A0A9N8JLU7_9PEZI</name>
<accession>A0A9N8JLU7</accession>
<protein>
    <recommendedName>
        <fullName evidence="4">Cullin-domain-containing protein</fullName>
    </recommendedName>
</protein>
<dbReference type="Proteomes" id="UP000714618">
    <property type="component" value="Unassembled WGS sequence"/>
</dbReference>
<evidence type="ECO:0000313" key="3">
    <source>
        <dbReference type="Proteomes" id="UP000714618"/>
    </source>
</evidence>
<evidence type="ECO:0000313" key="2">
    <source>
        <dbReference type="EMBL" id="CAD0087449.1"/>
    </source>
</evidence>
<organism evidence="2 3">
    <name type="scientific">Aureobasidium mustum</name>
    <dbReference type="NCBI Taxonomy" id="2773714"/>
    <lineage>
        <taxon>Eukaryota</taxon>
        <taxon>Fungi</taxon>
        <taxon>Dikarya</taxon>
        <taxon>Ascomycota</taxon>
        <taxon>Pezizomycotina</taxon>
        <taxon>Dothideomycetes</taxon>
        <taxon>Dothideomycetidae</taxon>
        <taxon>Dothideales</taxon>
        <taxon>Saccotheciaceae</taxon>
        <taxon>Aureobasidium</taxon>
    </lineage>
</organism>
<dbReference type="OrthoDB" id="202825at2759"/>
<reference evidence="2" key="1">
    <citation type="submission" date="2020-06" db="EMBL/GenBank/DDBJ databases">
        <authorList>
            <person name="Onetto C."/>
        </authorList>
    </citation>
    <scope>NUCLEOTIDE SEQUENCE</scope>
</reference>
<dbReference type="EMBL" id="CAIJEO010000002">
    <property type="protein sequence ID" value="CAD0087449.1"/>
    <property type="molecule type" value="Genomic_DNA"/>
</dbReference>
<evidence type="ECO:0008006" key="4">
    <source>
        <dbReference type="Google" id="ProtNLM"/>
    </source>
</evidence>
<keyword evidence="3" id="KW-1185">Reference proteome</keyword>
<proteinExistence type="predicted"/>
<sequence>MSLPQPLHLSAALALVNSKPKHLTIQEHLKSLRDCIETSHRDGQTIRHLDTSTFWQKQSDHLNCVLEEEQDARFILQKENDALQAQVAQLQARSKPGRKRKSAEQEEPETVKKMKAGTIAIAEFGPASDVEPGIVLPATSHLQRSFVAVIKAMRHIHRVQTLCRGRMWSTDSNELAYNLVQAMEALSLIIESLPCKVHVADTASKSVVAVARSCISVFNGLKRLSSLENNDTYASHVVHACVCFFDTLFTSLEEGAALQVKSKRPDQETPALQALSQLAKGLIDNLQGSARTCTSHAQVLEGAIYHLLHRLGEAAHELLLNGPRNDNIEHEIQNLPLADDKLLDPVRQTEMRAVLTSTPLLLDSLRKAVTGLCNMPLAGAARLRLQRTLVDHIFGPGTRGSDTSHDVLSLPKTLGEAPQAVEVVQVNDLEKRTDSFEADLWTLIGWDILGSEADL</sequence>
<feature type="region of interest" description="Disordered" evidence="1">
    <location>
        <begin position="90"/>
        <end position="111"/>
    </location>
</feature>
<dbReference type="AlphaFoldDB" id="A0A9N8JLU7"/>
<gene>
    <name evidence="2" type="ORF">AWRI4233_LOCUS1396</name>
</gene>